<dbReference type="PANTHER" id="PTHR33395">
    <property type="entry name" value="TRANSCRIPTASE, PUTATIVE-RELATED-RELATED"/>
    <property type="match status" value="1"/>
</dbReference>
<dbReference type="GO" id="GO:0061343">
    <property type="term" value="P:cell adhesion involved in heart morphogenesis"/>
    <property type="evidence" value="ECO:0007669"/>
    <property type="project" value="TreeGrafter"/>
</dbReference>
<feature type="region of interest" description="Disordered" evidence="1">
    <location>
        <begin position="131"/>
        <end position="156"/>
    </location>
</feature>
<accession>A0A2I0UHZ0</accession>
<sequence>MGISPSDWKRGNITPIFEMGKKEDPGNYRPVSLTFVPGNIMEQIILETMLTHMENKEVVGDSQQGFTKGKSCLINLVAFYYGVTAFVAKGPPAKEGHGPVGESPEECHEDDQRAGEPVLWRQVERVVVVQPGQEKAPGRPYSNLPVPKEAYRKDEE</sequence>
<dbReference type="PANTHER" id="PTHR33395:SF22">
    <property type="entry name" value="REVERSE TRANSCRIPTASE DOMAIN-CONTAINING PROTEIN"/>
    <property type="match status" value="1"/>
</dbReference>
<protein>
    <recommendedName>
        <fullName evidence="4">Reverse transcriptase domain-containing protein</fullName>
    </recommendedName>
</protein>
<evidence type="ECO:0000313" key="2">
    <source>
        <dbReference type="EMBL" id="PKU45669.1"/>
    </source>
</evidence>
<dbReference type="GO" id="GO:0007508">
    <property type="term" value="P:larval heart development"/>
    <property type="evidence" value="ECO:0007669"/>
    <property type="project" value="TreeGrafter"/>
</dbReference>
<dbReference type="GO" id="GO:0031012">
    <property type="term" value="C:extracellular matrix"/>
    <property type="evidence" value="ECO:0007669"/>
    <property type="project" value="TreeGrafter"/>
</dbReference>
<proteinExistence type="predicted"/>
<reference evidence="3" key="2">
    <citation type="submission" date="2017-12" db="EMBL/GenBank/DDBJ databases">
        <title>Genome sequence of the Bar-tailed Godwit (Limosa lapponica baueri).</title>
        <authorList>
            <person name="Lima N.C.B."/>
            <person name="Parody-Merino A.M."/>
            <person name="Battley P.F."/>
            <person name="Fidler A.E."/>
            <person name="Prosdocimi F."/>
        </authorList>
    </citation>
    <scope>NUCLEOTIDE SEQUENCE [LARGE SCALE GENOMIC DNA]</scope>
</reference>
<keyword evidence="3" id="KW-1185">Reference proteome</keyword>
<dbReference type="EMBL" id="KZ505749">
    <property type="protein sequence ID" value="PKU45669.1"/>
    <property type="molecule type" value="Genomic_DNA"/>
</dbReference>
<dbReference type="Proteomes" id="UP000233556">
    <property type="component" value="Unassembled WGS sequence"/>
</dbReference>
<dbReference type="OrthoDB" id="416454at2759"/>
<dbReference type="AlphaFoldDB" id="A0A2I0UHZ0"/>
<name>A0A2I0UHZ0_LIMLA</name>
<reference evidence="3" key="1">
    <citation type="submission" date="2017-11" db="EMBL/GenBank/DDBJ databases">
        <authorList>
            <person name="Lima N.C."/>
            <person name="Parody-Merino A.M."/>
            <person name="Battley P.F."/>
            <person name="Fidler A.E."/>
            <person name="Prosdocimi F."/>
        </authorList>
    </citation>
    <scope>NUCLEOTIDE SEQUENCE [LARGE SCALE GENOMIC DNA]</scope>
</reference>
<evidence type="ECO:0000256" key="1">
    <source>
        <dbReference type="SAM" id="MobiDB-lite"/>
    </source>
</evidence>
<feature type="region of interest" description="Disordered" evidence="1">
    <location>
        <begin position="92"/>
        <end position="115"/>
    </location>
</feature>
<organism evidence="2 3">
    <name type="scientific">Limosa lapponica baueri</name>
    <dbReference type="NCBI Taxonomy" id="1758121"/>
    <lineage>
        <taxon>Eukaryota</taxon>
        <taxon>Metazoa</taxon>
        <taxon>Chordata</taxon>
        <taxon>Craniata</taxon>
        <taxon>Vertebrata</taxon>
        <taxon>Euteleostomi</taxon>
        <taxon>Archelosauria</taxon>
        <taxon>Archosauria</taxon>
        <taxon>Dinosauria</taxon>
        <taxon>Saurischia</taxon>
        <taxon>Theropoda</taxon>
        <taxon>Coelurosauria</taxon>
        <taxon>Aves</taxon>
        <taxon>Neognathae</taxon>
        <taxon>Neoaves</taxon>
        <taxon>Charadriiformes</taxon>
        <taxon>Scolopacidae</taxon>
        <taxon>Limosa</taxon>
    </lineage>
</organism>
<gene>
    <name evidence="2" type="ORF">llap_4040</name>
</gene>
<evidence type="ECO:0000313" key="3">
    <source>
        <dbReference type="Proteomes" id="UP000233556"/>
    </source>
</evidence>
<evidence type="ECO:0008006" key="4">
    <source>
        <dbReference type="Google" id="ProtNLM"/>
    </source>
</evidence>